<feature type="binding site" description="axial binding residue" evidence="3">
    <location>
        <position position="151"/>
    </location>
    <ligand>
        <name>heme c</name>
        <dbReference type="ChEBI" id="CHEBI:61717"/>
        <label>3</label>
    </ligand>
    <ligandPart>
        <name>Fe</name>
        <dbReference type="ChEBI" id="CHEBI:18248"/>
    </ligandPart>
</feature>
<evidence type="ECO:0000256" key="1">
    <source>
        <dbReference type="ARBA" id="ARBA00022729"/>
    </source>
</evidence>
<dbReference type="Proteomes" id="UP000593737">
    <property type="component" value="Chromosome"/>
</dbReference>
<feature type="binding site" description="covalent" evidence="2">
    <location>
        <position position="281"/>
    </location>
    <ligand>
        <name>heme c</name>
        <dbReference type="ChEBI" id="CHEBI:61717"/>
        <label>1</label>
    </ligand>
</feature>
<feature type="binding site" description="covalent" evidence="2">
    <location>
        <position position="284"/>
    </location>
    <ligand>
        <name>heme c</name>
        <dbReference type="ChEBI" id="CHEBI:61717"/>
        <label>1</label>
    </ligand>
</feature>
<dbReference type="InterPro" id="IPR036280">
    <property type="entry name" value="Multihaem_cyt_sf"/>
</dbReference>
<dbReference type="Pfam" id="PF13447">
    <property type="entry name" value="Multi-haem_cyto"/>
    <property type="match status" value="1"/>
</dbReference>
<keyword evidence="3" id="KW-0408">Iron</keyword>
<sequence length="598" mass="68091">MNVSKDQVVDRGFYLKDSAHCPSNGRSITVTVKHLVKYVMVVCGMLLAAPVQADFPSVPKETYEALKIDRSASPKELYEALLTRYLDPEQGVGKGKYGQYWQPVSFSKYFDPHTFYKPPQAVKEVASRQECVKCHTDESPGWVVAWKKSTHANLDKIRKLSPKDPTFYKKAKLEAVEDNLRSIGKLGKGEKLKEVGCIDCHFDINTKQKADHRKDIKLATADTCGTCHLQEFAERESERDTITWPKDQWPKGRPSHALDYKANVEVEVYAGMSQREIADGCTGCHVNQNKCDTCHARHDFSVAESRKPEVCAQCHSGADHNNWEAYNLSKHGLKYQRDKEHWNFNVPIKEAMKNGAETAPTCQYCHMEYQGKITHNVVRKVRWANYPFVPGIRENIKTEWADKRNDAWVKTCTNCHSETYARAWMEFMDNGTFSGLDKYDEAHHVVEEQYKSGLLTGQKTNRPTPPAPVQEGFEQFFQIYWSKGNNPAANELKLFEMAEDHLVQLHVSLAHQYWGYTYTVGWAAMNRAYVEIMDDDTRLKEKLELQARVAKLEGQMKHSLLDLDSDTGKISLGSIGGGMMLAGTLAMAGWRRSGRKDR</sequence>
<evidence type="ECO:0000313" key="4">
    <source>
        <dbReference type="EMBL" id="QPD05403.1"/>
    </source>
</evidence>
<feature type="binding site" description="covalent" evidence="2">
    <location>
        <position position="134"/>
    </location>
    <ligand>
        <name>heme c</name>
        <dbReference type="ChEBI" id="CHEBI:61717"/>
        <label>1</label>
    </ligand>
</feature>
<feature type="binding site" description="axial binding residue" evidence="3">
    <location>
        <position position="375"/>
    </location>
    <ligand>
        <name>heme c</name>
        <dbReference type="ChEBI" id="CHEBI:61717"/>
        <label>5</label>
    </ligand>
    <ligandPart>
        <name>Fe</name>
        <dbReference type="ChEBI" id="CHEBI:18248"/>
    </ligandPart>
</feature>
<feature type="binding site" description="covalent" evidence="2">
    <location>
        <position position="415"/>
    </location>
    <ligand>
        <name>heme c</name>
        <dbReference type="ChEBI" id="CHEBI:61717"/>
        <label>1</label>
    </ligand>
</feature>
<evidence type="ECO:0000313" key="5">
    <source>
        <dbReference type="Proteomes" id="UP000593737"/>
    </source>
</evidence>
<feature type="binding site" description="axial binding residue" evidence="3">
    <location>
        <position position="416"/>
    </location>
    <ligand>
        <name>heme c</name>
        <dbReference type="ChEBI" id="CHEBI:61717"/>
        <label>8</label>
    </ligand>
    <ligandPart>
        <name>Fe</name>
        <dbReference type="ChEBI" id="CHEBI:18248"/>
    </ligandPart>
</feature>
<dbReference type="PIRSF" id="PIRSF000242">
    <property type="entry name" value="HAO"/>
    <property type="match status" value="1"/>
</dbReference>
<keyword evidence="1" id="KW-0732">Signal</keyword>
<dbReference type="KEGG" id="nkf:Nkreftii_003177"/>
<keyword evidence="2" id="KW-0349">Heme</keyword>
<dbReference type="EC" id="1.7.2.6" evidence="4"/>
<feature type="binding site" description="covalent" evidence="2">
    <location>
        <position position="365"/>
    </location>
    <ligand>
        <name>heme c</name>
        <dbReference type="ChEBI" id="CHEBI:61717"/>
        <label>1</label>
    </ligand>
</feature>
<dbReference type="Gene3D" id="1.10.780.10">
    <property type="entry name" value="Hydroxylamine Oxidoreductase, Chain A, domain 1"/>
    <property type="match status" value="1"/>
</dbReference>
<name>A0A7S8J0J3_9BACT</name>
<keyword evidence="4" id="KW-0560">Oxidoreductase</keyword>
<feature type="binding site" description="covalent" evidence="2">
    <location>
        <position position="294"/>
    </location>
    <ligand>
        <name>heme c</name>
        <dbReference type="ChEBI" id="CHEBI:61717"/>
        <label>1</label>
    </ligand>
</feature>
<organism evidence="4 5">
    <name type="scientific">Candidatus Nitrospira kreftii</name>
    <dbReference type="NCBI Taxonomy" id="2652173"/>
    <lineage>
        <taxon>Bacteria</taxon>
        <taxon>Pseudomonadati</taxon>
        <taxon>Nitrospirota</taxon>
        <taxon>Nitrospiria</taxon>
        <taxon>Nitrospirales</taxon>
        <taxon>Nitrospiraceae</taxon>
        <taxon>Nitrospira</taxon>
    </lineage>
</organism>
<feature type="binding site" description="axial binding residue" evidence="3">
    <location>
        <position position="135"/>
    </location>
    <ligand>
        <name>heme c</name>
        <dbReference type="ChEBI" id="CHEBI:61717"/>
        <label>1</label>
    </ligand>
    <ligandPart>
        <name>Fe</name>
        <dbReference type="ChEBI" id="CHEBI:18248"/>
    </ligandPart>
</feature>
<accession>A0A7S8J0J3</accession>
<comment type="cofactor">
    <cofactor evidence="2">
        <name>heme c</name>
        <dbReference type="ChEBI" id="CHEBI:61717"/>
    </cofactor>
    <text evidence="2">Binds 8 heme c groups per subunit.</text>
</comment>
<feature type="binding site" description="axial binding residue" evidence="3">
    <location>
        <position position="298"/>
    </location>
    <ligand>
        <name>heme c</name>
        <dbReference type="ChEBI" id="CHEBI:61717"/>
        <label>2</label>
    </ligand>
    <ligandPart>
        <name>Fe</name>
        <dbReference type="ChEBI" id="CHEBI:18248"/>
    </ligandPart>
</feature>
<dbReference type="AlphaFoldDB" id="A0A7S8J0J3"/>
<feature type="binding site" description="covalent" evidence="2">
    <location>
        <position position="314"/>
    </location>
    <ligand>
        <name>heme c</name>
        <dbReference type="ChEBI" id="CHEBI:61717"/>
        <label>1</label>
    </ligand>
</feature>
<feature type="binding site" description="covalent" evidence="2">
    <location>
        <position position="224"/>
    </location>
    <ligand>
        <name>heme c</name>
        <dbReference type="ChEBI" id="CHEBI:61717"/>
        <label>1</label>
    </ligand>
</feature>
<gene>
    <name evidence="4" type="ORF">Nkreftii_003177</name>
</gene>
<feature type="binding site" description="axial binding residue" evidence="3">
    <location>
        <position position="331"/>
    </location>
    <ligand>
        <name>heme c</name>
        <dbReference type="ChEBI" id="CHEBI:61717"/>
        <label>8</label>
    </ligand>
    <ligandPart>
        <name>Fe</name>
        <dbReference type="ChEBI" id="CHEBI:18248"/>
    </ligandPart>
</feature>
<feature type="binding site" description="axial binding residue" evidence="3">
    <location>
        <position position="201"/>
    </location>
    <ligand>
        <name>heme c</name>
        <dbReference type="ChEBI" id="CHEBI:61717"/>
        <label>2</label>
    </ligand>
    <ligandPart>
        <name>Fe</name>
        <dbReference type="ChEBI" id="CHEBI:18248"/>
    </ligandPart>
</feature>
<feature type="binding site" description="axial binding residue" evidence="3">
    <location>
        <position position="295"/>
    </location>
    <ligand>
        <name>heme c</name>
        <dbReference type="ChEBI" id="CHEBI:61717"/>
        <label>5</label>
    </ligand>
    <ligandPart>
        <name>Fe</name>
        <dbReference type="ChEBI" id="CHEBI:18248"/>
    </ligandPart>
</feature>
<proteinExistence type="predicted"/>
<feature type="binding site" description="covalent" evidence="2">
    <location>
        <position position="200"/>
    </location>
    <ligand>
        <name>heme c</name>
        <dbReference type="ChEBI" id="CHEBI:61717"/>
        <label>1</label>
    </ligand>
</feature>
<protein>
    <submittedName>
        <fullName evidence="4">Hydroxylamine oxidoreductase</fullName>
        <ecNumber evidence="4">1.7.2.6</ecNumber>
    </submittedName>
</protein>
<feature type="binding site" description="axial binding residue" evidence="3">
    <location>
        <position position="511"/>
    </location>
    <ligand>
        <name>heme c</name>
        <dbReference type="ChEBI" id="CHEBI:61717"/>
        <label>7</label>
    </ligand>
    <ligandPart>
        <name>Fe</name>
        <dbReference type="ChEBI" id="CHEBI:18248"/>
    </ligandPart>
</feature>
<dbReference type="InterPro" id="IPR051829">
    <property type="entry name" value="Multiheme_Cytochr_ET"/>
</dbReference>
<dbReference type="GO" id="GO:0016491">
    <property type="term" value="F:oxidoreductase activity"/>
    <property type="evidence" value="ECO:0007669"/>
    <property type="project" value="UniProtKB-KW"/>
</dbReference>
<feature type="binding site" description="axial binding residue" evidence="3">
    <location>
        <position position="315"/>
    </location>
    <ligand>
        <name>heme c</name>
        <dbReference type="ChEBI" id="CHEBI:61717"/>
        <label>6</label>
    </ligand>
    <ligandPart>
        <name>Fe</name>
        <dbReference type="ChEBI" id="CHEBI:18248"/>
    </ligandPart>
</feature>
<feature type="binding site" description="axial binding residue" evidence="3">
    <location>
        <position position="228"/>
    </location>
    <ligand>
        <name>heme c</name>
        <dbReference type="ChEBI" id="CHEBI:61717"/>
        <label>3</label>
    </ligand>
    <ligandPart>
        <name>Fe</name>
        <dbReference type="ChEBI" id="CHEBI:18248"/>
    </ligandPart>
</feature>
<dbReference type="EMBL" id="CP047423">
    <property type="protein sequence ID" value="QPD05403.1"/>
    <property type="molecule type" value="Genomic_DNA"/>
</dbReference>
<reference evidence="4 5" key="1">
    <citation type="journal article" date="2020" name="ISME J.">
        <title>Enrichment and physiological characterization of a novel comammox Nitrospira indicates ammonium inhibition of complete nitrification.</title>
        <authorList>
            <person name="Sakoula D."/>
            <person name="Koch H."/>
            <person name="Frank J."/>
            <person name="Jetten M.S.M."/>
            <person name="van Kessel M.A.H.J."/>
            <person name="Lucker S."/>
        </authorList>
    </citation>
    <scope>NUCLEOTIDE SEQUENCE [LARGE SCALE GENOMIC DNA]</scope>
    <source>
        <strain evidence="4">Comreactor17</strain>
    </source>
</reference>
<feature type="binding site" description="covalent" evidence="2">
    <location>
        <position position="362"/>
    </location>
    <ligand>
        <name>heme c</name>
        <dbReference type="ChEBI" id="CHEBI:61717"/>
        <label>1</label>
    </ligand>
</feature>
<dbReference type="GO" id="GO:0046872">
    <property type="term" value="F:metal ion binding"/>
    <property type="evidence" value="ECO:0007669"/>
    <property type="project" value="UniProtKB-KW"/>
</dbReference>
<evidence type="ECO:0000256" key="2">
    <source>
        <dbReference type="PIRSR" id="PIRSR000242-1"/>
    </source>
</evidence>
<evidence type="ECO:0000256" key="3">
    <source>
        <dbReference type="PIRSR" id="PIRSR000242-2"/>
    </source>
</evidence>
<feature type="binding site" description="axial binding residue" evidence="3">
    <location>
        <position position="212"/>
    </location>
    <ligand>
        <name>heme c</name>
        <dbReference type="ChEBI" id="CHEBI:61717"/>
        <label>1</label>
    </ligand>
    <ligandPart>
        <name>Fe</name>
        <dbReference type="ChEBI" id="CHEBI:18248"/>
    </ligandPart>
</feature>
<keyword evidence="3" id="KW-0479">Metal-binding</keyword>
<feature type="binding site" description="covalent" evidence="2">
    <location>
        <position position="197"/>
    </location>
    <ligand>
        <name>heme c</name>
        <dbReference type="ChEBI" id="CHEBI:61717"/>
        <label>1</label>
    </ligand>
</feature>
<dbReference type="FunFam" id="1.10.780.10:FF:000001">
    <property type="entry name" value="Hydroxylamine oxidoreductase"/>
    <property type="match status" value="1"/>
</dbReference>
<dbReference type="PANTHER" id="PTHR35038:SF6">
    <property type="entry name" value="SURFACE LOCALIZED DECAHEME CYTOCHROME C LIPOPROTEIN"/>
    <property type="match status" value="1"/>
</dbReference>
<feature type="binding site" description="covalent" evidence="2">
    <location>
        <position position="227"/>
    </location>
    <ligand>
        <name>heme c</name>
        <dbReference type="ChEBI" id="CHEBI:61717"/>
        <label>1</label>
    </ligand>
</feature>
<dbReference type="Gene3D" id="1.20.850.10">
    <property type="entry name" value="Hydroxylamine Oxidoreductase, Chain A, domain 2"/>
    <property type="match status" value="1"/>
</dbReference>
<feature type="binding site" description="covalent" evidence="2">
    <location>
        <position position="412"/>
    </location>
    <ligand>
        <name>heme c</name>
        <dbReference type="ChEBI" id="CHEBI:61717"/>
        <label>1</label>
    </ligand>
</feature>
<feature type="binding site" description="covalent" evidence="2">
    <location>
        <position position="291"/>
    </location>
    <ligand>
        <name>heme c</name>
        <dbReference type="ChEBI" id="CHEBI:61717"/>
        <label>1</label>
    </ligand>
</feature>
<dbReference type="InterPro" id="IPR012138">
    <property type="entry name" value="HAO"/>
</dbReference>
<feature type="binding site" description="covalent" evidence="2">
    <location>
        <position position="311"/>
    </location>
    <ligand>
        <name>heme c</name>
        <dbReference type="ChEBI" id="CHEBI:61717"/>
        <label>1</label>
    </ligand>
</feature>
<dbReference type="SUPFAM" id="SSF48695">
    <property type="entry name" value="Multiheme cytochromes"/>
    <property type="match status" value="1"/>
</dbReference>
<feature type="binding site" description="axial binding residue" evidence="3">
    <location>
        <position position="256"/>
    </location>
    <ligand>
        <name>heme c</name>
        <dbReference type="ChEBI" id="CHEBI:61717"/>
        <label>6</label>
    </ligand>
    <ligandPart>
        <name>Fe</name>
        <dbReference type="ChEBI" id="CHEBI:18248"/>
    </ligandPart>
</feature>
<dbReference type="PANTHER" id="PTHR35038">
    <property type="entry name" value="DISSIMILATORY SULFITE REDUCTASE SIRA"/>
    <property type="match status" value="1"/>
</dbReference>
<feature type="binding site" description="covalent" evidence="2">
    <location>
        <position position="131"/>
    </location>
    <ligand>
        <name>heme c</name>
        <dbReference type="ChEBI" id="CHEBI:61717"/>
        <label>1</label>
    </ligand>
</feature>
<feature type="binding site" description="axial binding residue" evidence="3">
    <location>
        <position position="285"/>
    </location>
    <ligand>
        <name>heme c</name>
        <dbReference type="ChEBI" id="CHEBI:61717"/>
        <label>4</label>
    </ligand>
    <ligandPart>
        <name>Fe</name>
        <dbReference type="ChEBI" id="CHEBI:18248"/>
    </ligandPart>
</feature>
<feature type="binding site" description="axial binding residue" evidence="3">
    <location>
        <position position="366"/>
    </location>
    <ligand>
        <name>heme c</name>
        <dbReference type="ChEBI" id="CHEBI:61717"/>
        <label>7</label>
    </ligand>
    <ligandPart>
        <name>Fe</name>
        <dbReference type="ChEBI" id="CHEBI:18248"/>
    </ligandPart>
</feature>